<keyword evidence="1 3" id="KW-0732">Signal</keyword>
<name>A0ABR3YV84_9PEZI</name>
<feature type="signal peptide" evidence="3">
    <location>
        <begin position="1"/>
        <end position="20"/>
    </location>
</feature>
<dbReference type="PANTHER" id="PTHR40633">
    <property type="entry name" value="MATRIX PROTEIN, PUTATIVE (AFU_ORTHOLOGUE AFUA_8G05410)-RELATED"/>
    <property type="match status" value="1"/>
</dbReference>
<evidence type="ECO:0000256" key="2">
    <source>
        <dbReference type="SAM" id="MobiDB-lite"/>
    </source>
</evidence>
<organism evidence="5 6">
    <name type="scientific">Sporothrix stenoceras</name>
    <dbReference type="NCBI Taxonomy" id="5173"/>
    <lineage>
        <taxon>Eukaryota</taxon>
        <taxon>Fungi</taxon>
        <taxon>Dikarya</taxon>
        <taxon>Ascomycota</taxon>
        <taxon>Pezizomycotina</taxon>
        <taxon>Sordariomycetes</taxon>
        <taxon>Sordariomycetidae</taxon>
        <taxon>Ophiostomatales</taxon>
        <taxon>Ophiostomataceae</taxon>
        <taxon>Sporothrix</taxon>
    </lineage>
</organism>
<evidence type="ECO:0000256" key="3">
    <source>
        <dbReference type="SAM" id="SignalP"/>
    </source>
</evidence>
<proteinExistence type="predicted"/>
<feature type="region of interest" description="Disordered" evidence="2">
    <location>
        <begin position="130"/>
        <end position="226"/>
    </location>
</feature>
<dbReference type="PANTHER" id="PTHR40633:SF1">
    <property type="entry name" value="GPI ANCHORED SERINE-THREONINE RICH PROTEIN (AFU_ORTHOLOGUE AFUA_1G03630)"/>
    <property type="match status" value="1"/>
</dbReference>
<dbReference type="InterPro" id="IPR052982">
    <property type="entry name" value="SRP1/TIP1-like"/>
</dbReference>
<feature type="compositionally biased region" description="Low complexity" evidence="2">
    <location>
        <begin position="132"/>
        <end position="226"/>
    </location>
</feature>
<dbReference type="EMBL" id="JAWCUI010000048">
    <property type="protein sequence ID" value="KAL1891965.1"/>
    <property type="molecule type" value="Genomic_DNA"/>
</dbReference>
<feature type="domain" description="Yeast cell wall synthesis Kre9/Knh1-like N-terminal" evidence="4">
    <location>
        <begin position="32"/>
        <end position="125"/>
    </location>
</feature>
<evidence type="ECO:0000313" key="5">
    <source>
        <dbReference type="EMBL" id="KAL1891965.1"/>
    </source>
</evidence>
<dbReference type="Proteomes" id="UP001583186">
    <property type="component" value="Unassembled WGS sequence"/>
</dbReference>
<evidence type="ECO:0000313" key="6">
    <source>
        <dbReference type="Proteomes" id="UP001583186"/>
    </source>
</evidence>
<keyword evidence="6" id="KW-1185">Reference proteome</keyword>
<protein>
    <recommendedName>
        <fullName evidence="4">Yeast cell wall synthesis Kre9/Knh1-like N-terminal domain-containing protein</fullName>
    </recommendedName>
</protein>
<dbReference type="Pfam" id="PF10342">
    <property type="entry name" value="Kre9_KNH"/>
    <property type="match status" value="1"/>
</dbReference>
<sequence>MPSFTSFAAALALLAATVTAQEPDPNFDSINTPLKNAQVPAGQPFTITWSLLSATTPTGPVTITLIGGDSTIHLHPIATIGHVQNEDLKFVWNVDSGLGAEIVYGLNMTLDADNSHFQYSNSFTIVGGAASGSGSASGSASSTAASTGASSSATGSASSSTAVTSGSAKTSASSTTGGGDATTSTTAPTTTSPAPTHAANSTSNSTSPSSTASKTTPATKPTTTSGATSLSLSAVYTLAMALVASAALNWGL</sequence>
<gene>
    <name evidence="5" type="ORF">Sste5346_007309</name>
</gene>
<comment type="caution">
    <text evidence="5">The sequence shown here is derived from an EMBL/GenBank/DDBJ whole genome shotgun (WGS) entry which is preliminary data.</text>
</comment>
<accession>A0ABR3YV84</accession>
<reference evidence="5 6" key="1">
    <citation type="journal article" date="2024" name="IMA Fungus">
        <title>IMA Genome - F19 : A genome assembly and annotation guide to empower mycologists, including annotated draft genome sequences of Ceratocystis pirilliformis, Diaporthe australafricana, Fusarium ophioides, Paecilomyces lecythidis, and Sporothrix stenoceras.</title>
        <authorList>
            <person name="Aylward J."/>
            <person name="Wilson A.M."/>
            <person name="Visagie C.M."/>
            <person name="Spraker J."/>
            <person name="Barnes I."/>
            <person name="Buitendag C."/>
            <person name="Ceriani C."/>
            <person name="Del Mar Angel L."/>
            <person name="du Plessis D."/>
            <person name="Fuchs T."/>
            <person name="Gasser K."/>
            <person name="Kramer D."/>
            <person name="Li W."/>
            <person name="Munsamy K."/>
            <person name="Piso A."/>
            <person name="Price J.L."/>
            <person name="Sonnekus B."/>
            <person name="Thomas C."/>
            <person name="van der Nest A."/>
            <person name="van Dijk A."/>
            <person name="van Heerden A."/>
            <person name="van Vuuren N."/>
            <person name="Yilmaz N."/>
            <person name="Duong T.A."/>
            <person name="van der Merwe N.A."/>
            <person name="Wingfield M.J."/>
            <person name="Wingfield B.D."/>
        </authorList>
    </citation>
    <scope>NUCLEOTIDE SEQUENCE [LARGE SCALE GENOMIC DNA]</scope>
    <source>
        <strain evidence="5 6">CMW 5346</strain>
    </source>
</reference>
<dbReference type="InterPro" id="IPR018466">
    <property type="entry name" value="Kre9/Knh1-like_N"/>
</dbReference>
<evidence type="ECO:0000259" key="4">
    <source>
        <dbReference type="Pfam" id="PF10342"/>
    </source>
</evidence>
<feature type="chain" id="PRO_5047325883" description="Yeast cell wall synthesis Kre9/Knh1-like N-terminal domain-containing protein" evidence="3">
    <location>
        <begin position="21"/>
        <end position="252"/>
    </location>
</feature>
<evidence type="ECO:0000256" key="1">
    <source>
        <dbReference type="ARBA" id="ARBA00022729"/>
    </source>
</evidence>